<name>K9U9J2_CHAP6</name>
<dbReference type="eggNOG" id="ENOG5030VVG">
    <property type="taxonomic scope" value="Bacteria"/>
</dbReference>
<keyword evidence="2" id="KW-1185">Reference proteome</keyword>
<dbReference type="RefSeq" id="WP_015157695.1">
    <property type="nucleotide sequence ID" value="NC_019697.1"/>
</dbReference>
<evidence type="ECO:0000313" key="1">
    <source>
        <dbReference type="EMBL" id="AFY91500.1"/>
    </source>
</evidence>
<dbReference type="OrthoDB" id="9808343at2"/>
<reference evidence="1 2" key="1">
    <citation type="submission" date="2012-05" db="EMBL/GenBank/DDBJ databases">
        <title>Finished chromosome of genome of Chamaesiphon sp. PCC 6605.</title>
        <authorList>
            <consortium name="US DOE Joint Genome Institute"/>
            <person name="Gugger M."/>
            <person name="Coursin T."/>
            <person name="Rippka R."/>
            <person name="Tandeau De Marsac N."/>
            <person name="Huntemann M."/>
            <person name="Wei C.-L."/>
            <person name="Han J."/>
            <person name="Detter J.C."/>
            <person name="Han C."/>
            <person name="Tapia R."/>
            <person name="Chen A."/>
            <person name="Kyrpides N."/>
            <person name="Mavromatis K."/>
            <person name="Markowitz V."/>
            <person name="Szeto E."/>
            <person name="Ivanova N."/>
            <person name="Pagani I."/>
            <person name="Pati A."/>
            <person name="Goodwin L."/>
            <person name="Nordberg H.P."/>
            <person name="Cantor M.N."/>
            <person name="Hua S.X."/>
            <person name="Woyke T."/>
            <person name="Kerfeld C.A."/>
        </authorList>
    </citation>
    <scope>NUCLEOTIDE SEQUENCE [LARGE SCALE GENOMIC DNA]</scope>
    <source>
        <strain evidence="2">ATCC 27169 / PCC 6605</strain>
    </source>
</reference>
<protein>
    <submittedName>
        <fullName evidence="1">Uncharacterized protein</fullName>
    </submittedName>
</protein>
<dbReference type="STRING" id="1173020.Cha6605_0197"/>
<proteinExistence type="predicted"/>
<dbReference type="HOGENOM" id="CLU_149983_0_0_3"/>
<evidence type="ECO:0000313" key="2">
    <source>
        <dbReference type="Proteomes" id="UP000010366"/>
    </source>
</evidence>
<organism evidence="1 2">
    <name type="scientific">Chamaesiphon minutus (strain ATCC 27169 / PCC 6605)</name>
    <dbReference type="NCBI Taxonomy" id="1173020"/>
    <lineage>
        <taxon>Bacteria</taxon>
        <taxon>Bacillati</taxon>
        <taxon>Cyanobacteriota</taxon>
        <taxon>Cyanophyceae</taxon>
        <taxon>Gomontiellales</taxon>
        <taxon>Chamaesiphonaceae</taxon>
        <taxon>Chamaesiphon</taxon>
    </lineage>
</organism>
<dbReference type="AlphaFoldDB" id="K9U9J2"/>
<dbReference type="EMBL" id="CP003600">
    <property type="protein sequence ID" value="AFY91500.1"/>
    <property type="molecule type" value="Genomic_DNA"/>
</dbReference>
<accession>K9U9J2</accession>
<gene>
    <name evidence="1" type="ORF">Cha6605_0197</name>
</gene>
<dbReference type="Proteomes" id="UP000010366">
    <property type="component" value="Chromosome"/>
</dbReference>
<dbReference type="KEGG" id="cmp:Cha6605_0197"/>
<sequence>MAVPTLTISGKVLGKSQNLFTSWQMSLPEQSLTLAELLAQIVRSEVGAFQARQTERRSIEVLGILDIEAGVALGKIGSGGSDLDRVVDVGGAIDNALQAFKDGFYLVFIDDNQQEDLKAIVNLTANSELLFLRLTPLVGG</sequence>